<comment type="caution">
    <text evidence="1">The sequence shown here is derived from an EMBL/GenBank/DDBJ whole genome shotgun (WGS) entry which is preliminary data.</text>
</comment>
<dbReference type="AlphaFoldDB" id="A0AAD5D2T1"/>
<dbReference type="Proteomes" id="UP001206925">
    <property type="component" value="Unassembled WGS sequence"/>
</dbReference>
<sequence>MSGILNSGVNGSTATFLDATRRAFNATFSSQLGSSASDMNHNDAIGLRSITGNFNMPSMPGAYTSRNSGLIGPLNGIQAPAGGVSNGRYAVNNLPAALSLSAANSLGLSGISNNGGTVLVRYRSNCQSIGNRKQLLSSMAMGNLVNGGNIGRSLSSGGLNMAGNSSTPDVSLLGNSYSGAGGPLSQNQLQAGNNHLGSMALLSELNRDHSFDMNDFPQLSGHLSSAGGSQRQLGGLARRQNVNFMQQNQEFSIQN</sequence>
<organism evidence="1 2">
    <name type="scientific">Ambrosia artemisiifolia</name>
    <name type="common">Common ragweed</name>
    <dbReference type="NCBI Taxonomy" id="4212"/>
    <lineage>
        <taxon>Eukaryota</taxon>
        <taxon>Viridiplantae</taxon>
        <taxon>Streptophyta</taxon>
        <taxon>Embryophyta</taxon>
        <taxon>Tracheophyta</taxon>
        <taxon>Spermatophyta</taxon>
        <taxon>Magnoliopsida</taxon>
        <taxon>eudicotyledons</taxon>
        <taxon>Gunneridae</taxon>
        <taxon>Pentapetalae</taxon>
        <taxon>asterids</taxon>
        <taxon>campanulids</taxon>
        <taxon>Asterales</taxon>
        <taxon>Asteraceae</taxon>
        <taxon>Asteroideae</taxon>
        <taxon>Heliantheae alliance</taxon>
        <taxon>Heliantheae</taxon>
        <taxon>Ambrosia</taxon>
    </lineage>
</organism>
<dbReference type="EMBL" id="JAMZMK010005693">
    <property type="protein sequence ID" value="KAI7752414.1"/>
    <property type="molecule type" value="Genomic_DNA"/>
</dbReference>
<gene>
    <name evidence="1" type="ORF">M8C21_023494</name>
</gene>
<protein>
    <submittedName>
        <fullName evidence="1">Uncharacterized protein</fullName>
    </submittedName>
</protein>
<reference evidence="1" key="1">
    <citation type="submission" date="2022-06" db="EMBL/GenBank/DDBJ databases">
        <title>Uncovering the hologenomic basis of an extraordinary plant invasion.</title>
        <authorList>
            <person name="Bieker V.C."/>
            <person name="Martin M.D."/>
            <person name="Gilbert T."/>
            <person name="Hodgins K."/>
            <person name="Battlay P."/>
            <person name="Petersen B."/>
            <person name="Wilson J."/>
        </authorList>
    </citation>
    <scope>NUCLEOTIDE SEQUENCE</scope>
    <source>
        <strain evidence="1">AA19_3_7</strain>
        <tissue evidence="1">Leaf</tissue>
    </source>
</reference>
<keyword evidence="2" id="KW-1185">Reference proteome</keyword>
<evidence type="ECO:0000313" key="1">
    <source>
        <dbReference type="EMBL" id="KAI7752414.1"/>
    </source>
</evidence>
<accession>A0AAD5D2T1</accession>
<evidence type="ECO:0000313" key="2">
    <source>
        <dbReference type="Proteomes" id="UP001206925"/>
    </source>
</evidence>
<proteinExistence type="predicted"/>
<name>A0AAD5D2T1_AMBAR</name>